<dbReference type="Pfam" id="PF13302">
    <property type="entry name" value="Acetyltransf_3"/>
    <property type="match status" value="1"/>
</dbReference>
<accession>A0AAW8RBY7</accession>
<proteinExistence type="predicted"/>
<dbReference type="RefSeq" id="WP_236707203.1">
    <property type="nucleotide sequence ID" value="NZ_JALRMR010000004.1"/>
</dbReference>
<dbReference type="InterPro" id="IPR000182">
    <property type="entry name" value="GNAT_dom"/>
</dbReference>
<evidence type="ECO:0000259" key="1">
    <source>
        <dbReference type="PROSITE" id="PS51186"/>
    </source>
</evidence>
<organism evidence="2 3">
    <name type="scientific">Carnobacterium divergens</name>
    <name type="common">Lactobacillus divergens</name>
    <dbReference type="NCBI Taxonomy" id="2748"/>
    <lineage>
        <taxon>Bacteria</taxon>
        <taxon>Bacillati</taxon>
        <taxon>Bacillota</taxon>
        <taxon>Bacilli</taxon>
        <taxon>Lactobacillales</taxon>
        <taxon>Carnobacteriaceae</taxon>
        <taxon>Carnobacterium</taxon>
    </lineage>
</organism>
<evidence type="ECO:0000313" key="2">
    <source>
        <dbReference type="EMBL" id="MDT1973676.1"/>
    </source>
</evidence>
<dbReference type="EC" id="2.3.1.-" evidence="2"/>
<dbReference type="SUPFAM" id="SSF55729">
    <property type="entry name" value="Acyl-CoA N-acyltransferases (Nat)"/>
    <property type="match status" value="1"/>
</dbReference>
<keyword evidence="2" id="KW-0012">Acyltransferase</keyword>
<reference evidence="2" key="1">
    <citation type="submission" date="2022-04" db="EMBL/GenBank/DDBJ databases">
        <title>Draft genome sequences of lactic acid bacteria (LAB) strains involved in meat spoilage.</title>
        <authorList>
            <person name="Palevich N."/>
        </authorList>
    </citation>
    <scope>NUCLEOTIDE SEQUENCE</scope>
    <source>
        <strain evidence="2">9-14</strain>
    </source>
</reference>
<dbReference type="CDD" id="cd04301">
    <property type="entry name" value="NAT_SF"/>
    <property type="match status" value="1"/>
</dbReference>
<evidence type="ECO:0000313" key="3">
    <source>
        <dbReference type="Proteomes" id="UP001249945"/>
    </source>
</evidence>
<dbReference type="Gene3D" id="3.40.630.30">
    <property type="match status" value="1"/>
</dbReference>
<dbReference type="InterPro" id="IPR016181">
    <property type="entry name" value="Acyl_CoA_acyltransferase"/>
</dbReference>
<dbReference type="AlphaFoldDB" id="A0AAW8RBY7"/>
<keyword evidence="2" id="KW-0808">Transferase</keyword>
<dbReference type="PANTHER" id="PTHR39173">
    <property type="entry name" value="ACETYLTRANSFERASE"/>
    <property type="match status" value="1"/>
</dbReference>
<dbReference type="PANTHER" id="PTHR39173:SF1">
    <property type="entry name" value="ACETYLTRANSFERASE"/>
    <property type="match status" value="1"/>
</dbReference>
<dbReference type="GO" id="GO:0016747">
    <property type="term" value="F:acyltransferase activity, transferring groups other than amino-acyl groups"/>
    <property type="evidence" value="ECO:0007669"/>
    <property type="project" value="InterPro"/>
</dbReference>
<protein>
    <submittedName>
        <fullName evidence="2">GNAT family N-acetyltransferase</fullName>
        <ecNumber evidence="2">2.3.1.-</ecNumber>
    </submittedName>
</protein>
<dbReference type="Proteomes" id="UP001249945">
    <property type="component" value="Unassembled WGS sequence"/>
</dbReference>
<comment type="caution">
    <text evidence="2">The sequence shown here is derived from an EMBL/GenBank/DDBJ whole genome shotgun (WGS) entry which is preliminary data.</text>
</comment>
<name>A0AAW8RBY7_CARDV</name>
<gene>
    <name evidence="2" type="ORF">MX635_04615</name>
</gene>
<feature type="domain" description="N-acetyltransferase" evidence="1">
    <location>
        <begin position="1"/>
        <end position="118"/>
    </location>
</feature>
<sequence>MKIFRKTGCLHQLFGSSPENEVIGVVNIRHCLTEELLRIGGHIGYGIKPSMRRKGYATRLLNLSLEECQKLGLKKILITCDKENEGSRKTIQHNGGQMENEFVENDGNIVQRYWISIL</sequence>
<dbReference type="GeneID" id="89589063"/>
<dbReference type="EMBL" id="JALRMR010000004">
    <property type="protein sequence ID" value="MDT1973676.1"/>
    <property type="molecule type" value="Genomic_DNA"/>
</dbReference>
<dbReference type="PROSITE" id="PS51186">
    <property type="entry name" value="GNAT"/>
    <property type="match status" value="1"/>
</dbReference>